<dbReference type="eggNOG" id="ENOG502ZHW1">
    <property type="taxonomic scope" value="Bacteria"/>
</dbReference>
<proteinExistence type="predicted"/>
<name>G0A5M2_METMM</name>
<dbReference type="EMBL" id="CP002738">
    <property type="protein sequence ID" value="AEG02879.1"/>
    <property type="molecule type" value="Genomic_DNA"/>
</dbReference>
<evidence type="ECO:0000313" key="1">
    <source>
        <dbReference type="EMBL" id="AEG02879.1"/>
    </source>
</evidence>
<gene>
    <name evidence="1" type="ordered locus">Metme_4540</name>
</gene>
<sequence>MDNHILPECFIDTMLTEALVHDIKKSNHQSGCSTVTKVMRERFADSFAVGVLDDDKKQTPYLNELNLISEKSGLKLYKHPDKHHYLILHPPIEQWLLDEANAANIDLSNYQLPVERSALQKQTKTATSKHDPRFKKLFRDLKAGDNFNRLSNWLSYLKRHPYDACIEHLQHL</sequence>
<dbReference type="RefSeq" id="WP_013821092.1">
    <property type="nucleotide sequence ID" value="NC_015572.1"/>
</dbReference>
<dbReference type="HOGENOM" id="CLU_130979_0_0_6"/>
<dbReference type="OrthoDB" id="954439at2"/>
<dbReference type="Proteomes" id="UP000008888">
    <property type="component" value="Chromosome"/>
</dbReference>
<organism evidence="1 2">
    <name type="scientific">Methylomonas methanica (strain DSM 25384 / MC09)</name>
    <dbReference type="NCBI Taxonomy" id="857087"/>
    <lineage>
        <taxon>Bacteria</taxon>
        <taxon>Pseudomonadati</taxon>
        <taxon>Pseudomonadota</taxon>
        <taxon>Gammaproteobacteria</taxon>
        <taxon>Methylococcales</taxon>
        <taxon>Methylococcaceae</taxon>
        <taxon>Methylomonas</taxon>
    </lineage>
</organism>
<reference evidence="1 2" key="1">
    <citation type="journal article" date="2011" name="J. Bacteriol.">
        <title>Complete Genome Sequence of the Aerobic Marine Methanotroph Methylomonas methanica MC09.</title>
        <authorList>
            <person name="Boden R."/>
            <person name="Cunliffe M."/>
            <person name="Scanlan J."/>
            <person name="Moussard H."/>
            <person name="Kits K.D."/>
            <person name="Klotz M.G."/>
            <person name="Jetten M.S."/>
            <person name="Vuilleumier S."/>
            <person name="Han J."/>
            <person name="Peters L."/>
            <person name="Mikhailova N."/>
            <person name="Teshima H."/>
            <person name="Tapia R."/>
            <person name="Kyrpides N."/>
            <person name="Ivanova N."/>
            <person name="Pagani I."/>
            <person name="Cheng J.F."/>
            <person name="Goodwin L."/>
            <person name="Han C."/>
            <person name="Hauser L."/>
            <person name="Land M.L."/>
            <person name="Lapidus A."/>
            <person name="Lucas S."/>
            <person name="Pitluck S."/>
            <person name="Woyke T."/>
            <person name="Stein L."/>
            <person name="Murrell J.C."/>
        </authorList>
    </citation>
    <scope>NUCLEOTIDE SEQUENCE [LARGE SCALE GENOMIC DNA]</scope>
    <source>
        <strain evidence="1 2">MC09</strain>
    </source>
</reference>
<reference key="2">
    <citation type="submission" date="2011-05" db="EMBL/GenBank/DDBJ databases">
        <title>Complete genome sequence of the aerobic marine methanotroph Methylomonas methanica MC09.</title>
        <authorList>
            <person name="Boden R."/>
            <person name="Cunliffe M."/>
            <person name="Scanlan J."/>
            <person name="Moussard H."/>
            <person name="Kits K.D."/>
            <person name="Klotz M."/>
            <person name="Jetten M."/>
            <person name="Vuilleumier S."/>
            <person name="Han J."/>
            <person name="Peters L."/>
            <person name="Mikhailova N."/>
            <person name="Teshima H."/>
            <person name="Tapia R."/>
            <person name="Kyrpides N."/>
            <person name="Ivanova N."/>
            <person name="Pagani I."/>
            <person name="Cheng J.-F."/>
            <person name="Goodwin L."/>
            <person name="Han C."/>
            <person name="Hauser L."/>
            <person name="Land M."/>
            <person name="Lapidus A."/>
            <person name="Lucas S."/>
            <person name="Pitluck S."/>
            <person name="Woyke T."/>
            <person name="Stein L.Y."/>
            <person name="Murrell C."/>
        </authorList>
    </citation>
    <scope>NUCLEOTIDE SEQUENCE</scope>
    <source>
        <strain>MC09</strain>
    </source>
</reference>
<evidence type="ECO:0000313" key="2">
    <source>
        <dbReference type="Proteomes" id="UP000008888"/>
    </source>
</evidence>
<dbReference type="KEGG" id="mmt:Metme_4540"/>
<protein>
    <submittedName>
        <fullName evidence="1">Uncharacterized protein</fullName>
    </submittedName>
</protein>
<dbReference type="AlphaFoldDB" id="G0A5M2"/>
<dbReference type="STRING" id="857087.Metme_4540"/>
<reference evidence="2" key="3">
    <citation type="submission" date="2011-05" db="EMBL/GenBank/DDBJ databases">
        <title>Complete sequence of Methylomonas methanica MC09.</title>
        <authorList>
            <consortium name="US DOE Joint Genome Institute"/>
            <person name="Lucas S."/>
            <person name="Han J."/>
            <person name="Lapidus A."/>
            <person name="Cheng J.-F."/>
            <person name="Goodwin L."/>
            <person name="Pitluck S."/>
            <person name="Peters L."/>
            <person name="Mikhailova N."/>
            <person name="Teshima H."/>
            <person name="Han C."/>
            <person name="Tapia R."/>
            <person name="Land M."/>
            <person name="Hauser L."/>
            <person name="Kyrpides N."/>
            <person name="Ivanova N."/>
            <person name="Pagani I."/>
            <person name="Stein L."/>
            <person name="Woyke T."/>
        </authorList>
    </citation>
    <scope>NUCLEOTIDE SEQUENCE [LARGE SCALE GENOMIC DNA]</scope>
    <source>
        <strain evidence="2">MC09</strain>
    </source>
</reference>
<keyword evidence="2" id="KW-1185">Reference proteome</keyword>
<accession>G0A5M2</accession>